<name>A0A0J1GI30_9GAMM</name>
<dbReference type="InterPro" id="IPR006059">
    <property type="entry name" value="SBP"/>
</dbReference>
<feature type="chain" id="PRO_5005251805" description="Probable sugar-binding periplasmic protein" evidence="7">
    <location>
        <begin position="25"/>
        <end position="418"/>
    </location>
</feature>
<evidence type="ECO:0000256" key="1">
    <source>
        <dbReference type="ARBA" id="ARBA00004418"/>
    </source>
</evidence>
<dbReference type="EMBL" id="LDOV01000037">
    <property type="protein sequence ID" value="KLU99158.1"/>
    <property type="molecule type" value="Genomic_DNA"/>
</dbReference>
<keyword evidence="4 7" id="KW-0732">Signal</keyword>
<comment type="subcellular location">
    <subcellularLocation>
        <location evidence="1">Periplasm</location>
    </subcellularLocation>
</comment>
<evidence type="ECO:0000256" key="6">
    <source>
        <dbReference type="ARBA" id="ARBA00049753"/>
    </source>
</evidence>
<evidence type="ECO:0000313" key="9">
    <source>
        <dbReference type="Proteomes" id="UP000036426"/>
    </source>
</evidence>
<evidence type="ECO:0000256" key="2">
    <source>
        <dbReference type="ARBA" id="ARBA00008520"/>
    </source>
</evidence>
<evidence type="ECO:0000313" key="8">
    <source>
        <dbReference type="EMBL" id="KLU99158.1"/>
    </source>
</evidence>
<dbReference type="GO" id="GO:0042597">
    <property type="term" value="C:periplasmic space"/>
    <property type="evidence" value="ECO:0007669"/>
    <property type="project" value="UniProtKB-SubCell"/>
</dbReference>
<dbReference type="Gene3D" id="3.40.190.10">
    <property type="entry name" value="Periplasmic binding protein-like II"/>
    <property type="match status" value="2"/>
</dbReference>
<feature type="signal peptide" evidence="7">
    <location>
        <begin position="1"/>
        <end position="24"/>
    </location>
</feature>
<dbReference type="PATRIC" id="fig|754436.4.peg.4087"/>
<dbReference type="PANTHER" id="PTHR43649">
    <property type="entry name" value="ARABINOSE-BINDING PROTEIN-RELATED"/>
    <property type="match status" value="1"/>
</dbReference>
<evidence type="ECO:0000256" key="4">
    <source>
        <dbReference type="ARBA" id="ARBA00022729"/>
    </source>
</evidence>
<keyword evidence="9" id="KW-1185">Reference proteome</keyword>
<proteinExistence type="inferred from homology"/>
<protein>
    <recommendedName>
        <fullName evidence="6">Probable sugar-binding periplasmic protein</fullName>
    </recommendedName>
</protein>
<evidence type="ECO:0000256" key="5">
    <source>
        <dbReference type="ARBA" id="ARBA00049629"/>
    </source>
</evidence>
<dbReference type="SUPFAM" id="SSF53850">
    <property type="entry name" value="Periplasmic binding protein-like II"/>
    <property type="match status" value="1"/>
</dbReference>
<comment type="similarity">
    <text evidence="2">Belongs to the bacterial solute-binding protein 1 family.</text>
</comment>
<organism evidence="8 9">
    <name type="scientific">Photobacterium aphoticum</name>
    <dbReference type="NCBI Taxonomy" id="754436"/>
    <lineage>
        <taxon>Bacteria</taxon>
        <taxon>Pseudomonadati</taxon>
        <taxon>Pseudomonadota</taxon>
        <taxon>Gammaproteobacteria</taxon>
        <taxon>Vibrionales</taxon>
        <taxon>Vibrionaceae</taxon>
        <taxon>Photobacterium</taxon>
    </lineage>
</organism>
<dbReference type="Proteomes" id="UP000036426">
    <property type="component" value="Unassembled WGS sequence"/>
</dbReference>
<comment type="function">
    <text evidence="5">Part of a binding-protein-dependent transport system for a sugar.</text>
</comment>
<dbReference type="InterPro" id="IPR050490">
    <property type="entry name" value="Bact_solute-bd_prot1"/>
</dbReference>
<dbReference type="Pfam" id="PF01547">
    <property type="entry name" value="SBP_bac_1"/>
    <property type="match status" value="1"/>
</dbReference>
<comment type="caution">
    <text evidence="8">The sequence shown here is derived from an EMBL/GenBank/DDBJ whole genome shotgun (WGS) entry which is preliminary data.</text>
</comment>
<reference evidence="8 9" key="1">
    <citation type="submission" date="2015-05" db="EMBL/GenBank/DDBJ databases">
        <title>Photobacterium galathea sp. nov.</title>
        <authorList>
            <person name="Machado H."/>
            <person name="Gram L."/>
        </authorList>
    </citation>
    <scope>NUCLEOTIDE SEQUENCE [LARGE SCALE GENOMIC DNA]</scope>
    <source>
        <strain evidence="8 9">DSM 25995</strain>
    </source>
</reference>
<keyword evidence="3" id="KW-0813">Transport</keyword>
<gene>
    <name evidence="8" type="ORF">ABT58_19305</name>
</gene>
<evidence type="ECO:0000256" key="3">
    <source>
        <dbReference type="ARBA" id="ARBA00022448"/>
    </source>
</evidence>
<sequence length="418" mass="45498">MKLKQIGCAVSLAVAGMLSASTQAGEVEVLHWWTSGGEARSVSLLKQKMEAQGHQWKDFAIAGGGGDSAMTVLKTRAVSGNPPSAAQIKGHEIQEWGRLGFLTDLNVLAEADHWQTILPTVARDIMQYDGNYVAVPVNIHRVNWLWANPKIFAKVGVSVPTTLDDFFTAAEAIKQAGYIPLAHGGQPWQNVTLFETVALAVLGPQDYQRAFVDLDLSLIAGPKMVEVFTQFRRFRDYVDTDYRGRDWNDATNMVSHGDAAMQIMGDWVKGEFVADGKVLGRDYVCVPAPGTANAFTYNIDSFAFFKRSGEDNKQAQYDLARAILDKSFQTPFNLSKGSIPVRMDIDLTPFDQCAKDAMSAFKQTAATGGLVPSVSHGIATTSYVQGAIFDVVSQFFNAKTADPVKAADKLARAIKAAM</sequence>
<dbReference type="AlphaFoldDB" id="A0A0J1GI30"/>
<dbReference type="RefSeq" id="WP_047876077.1">
    <property type="nucleotide sequence ID" value="NZ_BMYC01000006.1"/>
</dbReference>
<evidence type="ECO:0000256" key="7">
    <source>
        <dbReference type="SAM" id="SignalP"/>
    </source>
</evidence>
<dbReference type="OrthoDB" id="5580590at2"/>
<accession>A0A0J1GI30</accession>
<dbReference type="PANTHER" id="PTHR43649:SF28">
    <property type="entry name" value="BINDING PROTEIN COMPONENT OF ABC SUGAR TRANSPORTER-RELATED"/>
    <property type="match status" value="1"/>
</dbReference>